<feature type="signal peptide" evidence="1">
    <location>
        <begin position="1"/>
        <end position="17"/>
    </location>
</feature>
<dbReference type="EMBL" id="JABANO010023609">
    <property type="protein sequence ID" value="KAF4723257.1"/>
    <property type="molecule type" value="Genomic_DNA"/>
</dbReference>
<feature type="chain" id="PRO_5029785785" evidence="1">
    <location>
        <begin position="18"/>
        <end position="361"/>
    </location>
</feature>
<keyword evidence="1" id="KW-0732">Signal</keyword>
<protein>
    <submittedName>
        <fullName evidence="2">Uncharacterized protein</fullName>
    </submittedName>
</protein>
<sequence length="361" mass="40894">MFHKAFFFTLVIELGSAATSWVHAGSATAVKPSSGASAAHQGECVVSWINGQHSRWARIEAFVDTIRNPFDPFHGIRVARVKSIEYSPGIGPTKKYSGEEVVDLMDADMTRALRAEPIANDVNGETFCESALNVFGKYMYNTSKRYQDDAMSLGIMPGSDAFIAWSILNLQQERPYARHHKDPSVSKWACDIKEELCVIDKWKRRRPSFHKHREVTVSAGYIFPSKSVHVSKLATKKQEESDNNAVRRLNGDLRCLPHYVTTENIPDFEESQEACRHFLLFKAWELEQRLADFPQSAKISLCANHNHNDDAKVGLTYLRWREIDKIRQEEMKKAGKEDEDMSLTSPLVVNSVYADTGCTVF</sequence>
<proteinExistence type="predicted"/>
<evidence type="ECO:0000313" key="3">
    <source>
        <dbReference type="Proteomes" id="UP000553632"/>
    </source>
</evidence>
<keyword evidence="3" id="KW-1185">Reference proteome</keyword>
<comment type="caution">
    <text evidence="2">The sequence shown here is derived from an EMBL/GenBank/DDBJ whole genome shotgun (WGS) entry which is preliminary data.</text>
</comment>
<accession>A0A7J6RRK0</accession>
<organism evidence="2 3">
    <name type="scientific">Perkinsus olseni</name>
    <name type="common">Perkinsus atlanticus</name>
    <dbReference type="NCBI Taxonomy" id="32597"/>
    <lineage>
        <taxon>Eukaryota</taxon>
        <taxon>Sar</taxon>
        <taxon>Alveolata</taxon>
        <taxon>Perkinsozoa</taxon>
        <taxon>Perkinsea</taxon>
        <taxon>Perkinsida</taxon>
        <taxon>Perkinsidae</taxon>
        <taxon>Perkinsus</taxon>
    </lineage>
</organism>
<dbReference type="AlphaFoldDB" id="A0A7J6RRK0"/>
<name>A0A7J6RRK0_PEROL</name>
<dbReference type="Proteomes" id="UP000553632">
    <property type="component" value="Unassembled WGS sequence"/>
</dbReference>
<evidence type="ECO:0000313" key="2">
    <source>
        <dbReference type="EMBL" id="KAF4723257.1"/>
    </source>
</evidence>
<gene>
    <name evidence="2" type="ORF">FOZ63_033694</name>
</gene>
<evidence type="ECO:0000256" key="1">
    <source>
        <dbReference type="SAM" id="SignalP"/>
    </source>
</evidence>
<reference evidence="2 3" key="1">
    <citation type="submission" date="2020-04" db="EMBL/GenBank/DDBJ databases">
        <title>Perkinsus olseni comparative genomics.</title>
        <authorList>
            <person name="Bogema D.R."/>
        </authorList>
    </citation>
    <scope>NUCLEOTIDE SEQUENCE [LARGE SCALE GENOMIC DNA]</scope>
    <source>
        <strain evidence="2 3">ATCC PRA-207</strain>
    </source>
</reference>